<reference evidence="5 6" key="1">
    <citation type="journal article" date="2019" name="Environ. Microbiol.">
        <title>Species interactions and distinct microbial communities in high Arctic permafrost affected cryosols are associated with the CH4 and CO2 gas fluxes.</title>
        <authorList>
            <person name="Altshuler I."/>
            <person name="Hamel J."/>
            <person name="Turney S."/>
            <person name="Magnuson E."/>
            <person name="Levesque R."/>
            <person name="Greer C."/>
            <person name="Whyte L.G."/>
        </authorList>
    </citation>
    <scope>NUCLEOTIDE SEQUENCE [LARGE SCALE GENOMIC DNA]</scope>
    <source>
        <strain evidence="5 6">E6.1</strain>
    </source>
</reference>
<accession>A0A502FSR6</accession>
<feature type="domain" description="OmpR/PhoB-type" evidence="4">
    <location>
        <begin position="38"/>
        <end position="133"/>
    </location>
</feature>
<dbReference type="SMART" id="SM00862">
    <property type="entry name" value="Trans_reg_C"/>
    <property type="match status" value="1"/>
</dbReference>
<evidence type="ECO:0000256" key="1">
    <source>
        <dbReference type="ARBA" id="ARBA00023125"/>
    </source>
</evidence>
<dbReference type="GO" id="GO:0000160">
    <property type="term" value="P:phosphorelay signal transduction system"/>
    <property type="evidence" value="ECO:0007669"/>
    <property type="project" value="InterPro"/>
</dbReference>
<dbReference type="GO" id="GO:0003677">
    <property type="term" value="F:DNA binding"/>
    <property type="evidence" value="ECO:0007669"/>
    <property type="project" value="UniProtKB-UniRule"/>
</dbReference>
<organism evidence="5 6">
    <name type="scientific">Sphingomonas glacialis</name>
    <dbReference type="NCBI Taxonomy" id="658225"/>
    <lineage>
        <taxon>Bacteria</taxon>
        <taxon>Pseudomonadati</taxon>
        <taxon>Pseudomonadota</taxon>
        <taxon>Alphaproteobacteria</taxon>
        <taxon>Sphingomonadales</taxon>
        <taxon>Sphingomonadaceae</taxon>
        <taxon>Sphingomonas</taxon>
    </lineage>
</organism>
<comment type="caution">
    <text evidence="5">The sequence shown here is derived from an EMBL/GenBank/DDBJ whole genome shotgun (WGS) entry which is preliminary data.</text>
</comment>
<proteinExistence type="predicted"/>
<dbReference type="InterPro" id="IPR036388">
    <property type="entry name" value="WH-like_DNA-bd_sf"/>
</dbReference>
<dbReference type="Proteomes" id="UP000319931">
    <property type="component" value="Unassembled WGS sequence"/>
</dbReference>
<gene>
    <name evidence="5" type="ORF">EAH76_12100</name>
</gene>
<dbReference type="Gene3D" id="1.10.10.10">
    <property type="entry name" value="Winged helix-like DNA-binding domain superfamily/Winged helix DNA-binding domain"/>
    <property type="match status" value="1"/>
</dbReference>
<sequence>MGTEERDMAQAVQTESFQGQHAPEQRSFDLGDPVEDSSGALCFGGFRVHPCARSLTLHQQVVPLGSRAFDLLVVLLRSRGQLVTKEEIVREVWPATFVDESNLRFQMGVLRKALGPERDRIKTIPGRGYLFAVNDADAIPKVAPSLRAGVHDPSYESVIIIVEPDDGDRHAMASLLRALKARVISFTSVEEVVTYAASPLRVTHGSAMAMLDPALTA</sequence>
<keyword evidence="1 2" id="KW-0238">DNA-binding</keyword>
<feature type="region of interest" description="Disordered" evidence="3">
    <location>
        <begin position="1"/>
        <end position="30"/>
    </location>
</feature>
<dbReference type="AlphaFoldDB" id="A0A502FSR6"/>
<evidence type="ECO:0000313" key="6">
    <source>
        <dbReference type="Proteomes" id="UP000319931"/>
    </source>
</evidence>
<feature type="DNA-binding region" description="OmpR/PhoB-type" evidence="2">
    <location>
        <begin position="38"/>
        <end position="133"/>
    </location>
</feature>
<evidence type="ECO:0000259" key="4">
    <source>
        <dbReference type="PROSITE" id="PS51755"/>
    </source>
</evidence>
<dbReference type="InterPro" id="IPR001867">
    <property type="entry name" value="OmpR/PhoB-type_DNA-bd"/>
</dbReference>
<dbReference type="PROSITE" id="PS51755">
    <property type="entry name" value="OMPR_PHOB"/>
    <property type="match status" value="1"/>
</dbReference>
<evidence type="ECO:0000256" key="2">
    <source>
        <dbReference type="PROSITE-ProRule" id="PRU01091"/>
    </source>
</evidence>
<dbReference type="SUPFAM" id="SSF46894">
    <property type="entry name" value="C-terminal effector domain of the bipartite response regulators"/>
    <property type="match status" value="1"/>
</dbReference>
<evidence type="ECO:0000256" key="3">
    <source>
        <dbReference type="SAM" id="MobiDB-lite"/>
    </source>
</evidence>
<dbReference type="Pfam" id="PF00486">
    <property type="entry name" value="Trans_reg_C"/>
    <property type="match status" value="1"/>
</dbReference>
<dbReference type="GO" id="GO:0006355">
    <property type="term" value="P:regulation of DNA-templated transcription"/>
    <property type="evidence" value="ECO:0007669"/>
    <property type="project" value="InterPro"/>
</dbReference>
<dbReference type="EMBL" id="RCZC01000003">
    <property type="protein sequence ID" value="TPG52627.1"/>
    <property type="molecule type" value="Genomic_DNA"/>
</dbReference>
<dbReference type="CDD" id="cd00383">
    <property type="entry name" value="trans_reg_C"/>
    <property type="match status" value="1"/>
</dbReference>
<protein>
    <recommendedName>
        <fullName evidence="4">OmpR/PhoB-type domain-containing protein</fullName>
    </recommendedName>
</protein>
<name>A0A502FSR6_9SPHN</name>
<dbReference type="InterPro" id="IPR016032">
    <property type="entry name" value="Sig_transdc_resp-reg_C-effctor"/>
</dbReference>
<keyword evidence="6" id="KW-1185">Reference proteome</keyword>
<evidence type="ECO:0000313" key="5">
    <source>
        <dbReference type="EMBL" id="TPG52627.1"/>
    </source>
</evidence>